<gene>
    <name evidence="3" type="ORF">JL09_g2977</name>
</gene>
<dbReference type="SUPFAM" id="SSF48464">
    <property type="entry name" value="ENTH/VHS domain"/>
    <property type="match status" value="1"/>
</dbReference>
<feature type="compositionally biased region" description="Acidic residues" evidence="1">
    <location>
        <begin position="264"/>
        <end position="278"/>
    </location>
</feature>
<dbReference type="PANTHER" id="PTHR12276">
    <property type="entry name" value="EPSIN/ENT-RELATED"/>
    <property type="match status" value="1"/>
</dbReference>
<dbReference type="AlphaFoldDB" id="A0A099P138"/>
<feature type="compositionally biased region" description="Low complexity" evidence="1">
    <location>
        <begin position="279"/>
        <end position="292"/>
    </location>
</feature>
<evidence type="ECO:0000313" key="3">
    <source>
        <dbReference type="EMBL" id="KGK37872.1"/>
    </source>
</evidence>
<dbReference type="GO" id="GO:0032266">
    <property type="term" value="F:phosphatidylinositol-3-phosphate binding"/>
    <property type="evidence" value="ECO:0007669"/>
    <property type="project" value="EnsemblFungi"/>
</dbReference>
<dbReference type="GO" id="GO:0005886">
    <property type="term" value="C:plasma membrane"/>
    <property type="evidence" value="ECO:0007669"/>
    <property type="project" value="TreeGrafter"/>
</dbReference>
<dbReference type="CDD" id="cd16992">
    <property type="entry name" value="ENTH_Ent3"/>
    <property type="match status" value="1"/>
</dbReference>
<dbReference type="GO" id="GO:0005829">
    <property type="term" value="C:cytosol"/>
    <property type="evidence" value="ECO:0007669"/>
    <property type="project" value="GOC"/>
</dbReference>
<dbReference type="PANTHER" id="PTHR12276:SF45">
    <property type="entry name" value="CLATHRIN INTERACTOR 1"/>
    <property type="match status" value="1"/>
</dbReference>
<dbReference type="SMART" id="SM00273">
    <property type="entry name" value="ENTH"/>
    <property type="match status" value="1"/>
</dbReference>
<dbReference type="GO" id="GO:0030036">
    <property type="term" value="P:actin cytoskeleton organization"/>
    <property type="evidence" value="ECO:0007669"/>
    <property type="project" value="EnsemblFungi"/>
</dbReference>
<dbReference type="VEuPathDB" id="FungiDB:C5L36_0D05890"/>
<feature type="region of interest" description="Disordered" evidence="1">
    <location>
        <begin position="354"/>
        <end position="411"/>
    </location>
</feature>
<dbReference type="HOGENOM" id="CLU_040577_1_0_1"/>
<dbReference type="PROSITE" id="PS50942">
    <property type="entry name" value="ENTH"/>
    <property type="match status" value="1"/>
</dbReference>
<evidence type="ECO:0000313" key="4">
    <source>
        <dbReference type="Proteomes" id="UP000029867"/>
    </source>
</evidence>
<dbReference type="EMBL" id="JQFK01000028">
    <property type="protein sequence ID" value="KGK37872.1"/>
    <property type="molecule type" value="Genomic_DNA"/>
</dbReference>
<protein>
    <recommendedName>
        <fullName evidence="2">ENTH domain-containing protein</fullName>
    </recommendedName>
</protein>
<organism evidence="3 4">
    <name type="scientific">Pichia kudriavzevii</name>
    <name type="common">Yeast</name>
    <name type="synonym">Issatchenkia orientalis</name>
    <dbReference type="NCBI Taxonomy" id="4909"/>
    <lineage>
        <taxon>Eukaryota</taxon>
        <taxon>Fungi</taxon>
        <taxon>Dikarya</taxon>
        <taxon>Ascomycota</taxon>
        <taxon>Saccharomycotina</taxon>
        <taxon>Pichiomycetes</taxon>
        <taxon>Pichiales</taxon>
        <taxon>Pichiaceae</taxon>
        <taxon>Pichia</taxon>
    </lineage>
</organism>
<dbReference type="GO" id="GO:0005768">
    <property type="term" value="C:endosome"/>
    <property type="evidence" value="ECO:0007669"/>
    <property type="project" value="EnsemblFungi"/>
</dbReference>
<dbReference type="GO" id="GO:0006897">
    <property type="term" value="P:endocytosis"/>
    <property type="evidence" value="ECO:0007669"/>
    <property type="project" value="TreeGrafter"/>
</dbReference>
<dbReference type="GO" id="GO:0006895">
    <property type="term" value="P:Golgi to endosome transport"/>
    <property type="evidence" value="ECO:0007669"/>
    <property type="project" value="EnsemblFungi"/>
</dbReference>
<dbReference type="Gene3D" id="1.25.40.90">
    <property type="match status" value="1"/>
</dbReference>
<dbReference type="GO" id="GO:0034498">
    <property type="term" value="P:early endosome to Golgi transport"/>
    <property type="evidence" value="ECO:0007669"/>
    <property type="project" value="EnsemblFungi"/>
</dbReference>
<evidence type="ECO:0000256" key="1">
    <source>
        <dbReference type="SAM" id="MobiDB-lite"/>
    </source>
</evidence>
<feature type="compositionally biased region" description="Low complexity" evidence="1">
    <location>
        <begin position="354"/>
        <end position="393"/>
    </location>
</feature>
<name>A0A099P138_PICKU</name>
<dbReference type="eggNOG" id="KOG2056">
    <property type="taxonomic scope" value="Eukaryota"/>
</dbReference>
<proteinExistence type="predicted"/>
<sequence length="411" mass="44389">MDLSKTMNNLSLWEVKSYVRKAQNAVLNLSETEARVREATNNEPWGASSTLMATIARGTFNYRDREEICNMLFRRFTEKAANEWRQIYKALQLLEYLVKHGSERFVDDARANVALVSMLKSFHYIDSKGVDQGINVRNRARDVAALLNDENRIRAERRKAKENTKKFEGVSSTSVGAGSYSGGSTYGGYEGRVFGDGGVFGQRTAPEGERVATSTAGSTRTADRGASHAAFDEYEDDNTNFGNQNTNKADDSTTNNVGNANLLDNDDDGDGDDDEFDDFQSAPTPSAPASTTVNTGGNAGNIDLLASLVTPGQPATPAPTTTPAIASTPAKPVDLFGSLLSDAKVSAHKPYTSAAATNTASTSNVSNVSMPNNKNNNYNYSNNINNNNSTQRSNPPPPPKNNNNIVDLLDL</sequence>
<dbReference type="Pfam" id="PF01417">
    <property type="entry name" value="ENTH"/>
    <property type="match status" value="1"/>
</dbReference>
<dbReference type="GO" id="GO:0030125">
    <property type="term" value="C:clathrin vesicle coat"/>
    <property type="evidence" value="ECO:0007669"/>
    <property type="project" value="EnsemblFungi"/>
</dbReference>
<dbReference type="InterPro" id="IPR013809">
    <property type="entry name" value="ENTH"/>
</dbReference>
<dbReference type="InterPro" id="IPR008942">
    <property type="entry name" value="ENTH_VHS"/>
</dbReference>
<reference evidence="4" key="1">
    <citation type="journal article" date="2014" name="Microb. Cell Fact.">
        <title>Exploiting Issatchenkia orientalis SD108 for succinic acid production.</title>
        <authorList>
            <person name="Xiao H."/>
            <person name="Shao Z."/>
            <person name="Jiang Y."/>
            <person name="Dole S."/>
            <person name="Zhao H."/>
        </authorList>
    </citation>
    <scope>NUCLEOTIDE SEQUENCE [LARGE SCALE GENOMIC DNA]</scope>
    <source>
        <strain evidence="4">SD108</strain>
    </source>
</reference>
<dbReference type="GO" id="GO:0032511">
    <property type="term" value="P:late endosome to vacuole transport via multivesicular body sorting pathway"/>
    <property type="evidence" value="ECO:0007669"/>
    <property type="project" value="EnsemblFungi"/>
</dbReference>
<dbReference type="Proteomes" id="UP000029867">
    <property type="component" value="Unassembled WGS sequence"/>
</dbReference>
<feature type="compositionally biased region" description="Polar residues" evidence="1">
    <location>
        <begin position="239"/>
        <end position="259"/>
    </location>
</feature>
<feature type="region of interest" description="Disordered" evidence="1">
    <location>
        <begin position="198"/>
        <end position="298"/>
    </location>
</feature>
<comment type="caution">
    <text evidence="3">The sequence shown here is derived from an EMBL/GenBank/DDBJ whole genome shotgun (WGS) entry which is preliminary data.</text>
</comment>
<dbReference type="GO" id="GO:0080025">
    <property type="term" value="F:phosphatidylinositol-3,5-bisphosphate binding"/>
    <property type="evidence" value="ECO:0007669"/>
    <property type="project" value="EnsemblFungi"/>
</dbReference>
<evidence type="ECO:0000259" key="2">
    <source>
        <dbReference type="PROSITE" id="PS50942"/>
    </source>
</evidence>
<dbReference type="GO" id="GO:0030276">
    <property type="term" value="F:clathrin binding"/>
    <property type="evidence" value="ECO:0007669"/>
    <property type="project" value="EnsemblFungi"/>
</dbReference>
<feature type="domain" description="ENTH" evidence="2">
    <location>
        <begin position="24"/>
        <end position="157"/>
    </location>
</feature>
<accession>A0A099P138</accession>
<dbReference type="FunFam" id="1.25.40.90:FF:000006">
    <property type="entry name" value="Clathrin interactor 1"/>
    <property type="match status" value="1"/>
</dbReference>